<dbReference type="EMBL" id="AZST01001699">
    <property type="protein sequence ID" value="KEP45539.1"/>
    <property type="molecule type" value="Genomic_DNA"/>
</dbReference>
<sequence>MRAAISALLFLSLSFCILANISPVMKVS</sequence>
<comment type="caution">
    <text evidence="1">The sequence shown here is derived from an EMBL/GenBank/DDBJ whole genome shotgun (WGS) entry which is preliminary data.</text>
</comment>
<dbReference type="HOGENOM" id="CLU_3414333_0_0_1"/>
<evidence type="ECO:0000313" key="1">
    <source>
        <dbReference type="EMBL" id="KEP45539.1"/>
    </source>
</evidence>
<accession>A0A074RFI3</accession>
<dbReference type="Proteomes" id="UP000027456">
    <property type="component" value="Unassembled WGS sequence"/>
</dbReference>
<gene>
    <name evidence="1" type="ORF">V565_262450</name>
</gene>
<protein>
    <submittedName>
        <fullName evidence="1">Putative transmembrane protein</fullName>
    </submittedName>
</protein>
<keyword evidence="1" id="KW-0812">Transmembrane</keyword>
<name>A0A074RFI3_9AGAM</name>
<feature type="non-terminal residue" evidence="1">
    <location>
        <position position="28"/>
    </location>
</feature>
<reference evidence="1 2" key="1">
    <citation type="submission" date="2013-12" db="EMBL/GenBank/DDBJ databases">
        <authorList>
            <person name="Cubeta M."/>
            <person name="Pakala S."/>
            <person name="Fedorova N."/>
            <person name="Thomas E."/>
            <person name="Dean R."/>
            <person name="Jabaji S."/>
            <person name="Neate S."/>
            <person name="Toda T."/>
            <person name="Tavantzis S."/>
            <person name="Vilgalys R."/>
            <person name="Bharathan N."/>
            <person name="Pakala S."/>
            <person name="Losada L.S."/>
            <person name="Zafar N."/>
            <person name="Nierman W."/>
        </authorList>
    </citation>
    <scope>NUCLEOTIDE SEQUENCE [LARGE SCALE GENOMIC DNA]</scope>
    <source>
        <strain evidence="1 2">123E</strain>
    </source>
</reference>
<dbReference type="AlphaFoldDB" id="A0A074RFI3"/>
<keyword evidence="1" id="KW-0472">Membrane</keyword>
<keyword evidence="2" id="KW-1185">Reference proteome</keyword>
<proteinExistence type="predicted"/>
<organism evidence="1 2">
    <name type="scientific">Rhizoctonia solani 123E</name>
    <dbReference type="NCBI Taxonomy" id="1423351"/>
    <lineage>
        <taxon>Eukaryota</taxon>
        <taxon>Fungi</taxon>
        <taxon>Dikarya</taxon>
        <taxon>Basidiomycota</taxon>
        <taxon>Agaricomycotina</taxon>
        <taxon>Agaricomycetes</taxon>
        <taxon>Cantharellales</taxon>
        <taxon>Ceratobasidiaceae</taxon>
        <taxon>Rhizoctonia</taxon>
    </lineage>
</organism>
<evidence type="ECO:0000313" key="2">
    <source>
        <dbReference type="Proteomes" id="UP000027456"/>
    </source>
</evidence>